<reference evidence="2" key="1">
    <citation type="submission" date="2018-06" db="EMBL/GenBank/DDBJ databases">
        <authorList>
            <person name="Espinal P."/>
            <person name="Villa L."/>
            <person name="Carattoli A."/>
        </authorList>
    </citation>
    <scope>NUCLEOTIDE SEQUENCE</scope>
    <source>
        <strain evidence="2">KL8</strain>
    </source>
</reference>
<sequence>MCPAPSCQEWVSNQPGGGATATPPGRMPAYIASTYLSITPAAIAEPITPATFGPMACISRKFCPSASRPTLFDTRAAIGTADTPAEPISGLILCRLNTFISFAISTPAAVPTQKAITPSTRIPSVCGCRNLSATSLAPTDSPRKMVTMLISAFCTVSLSRSTTPLSRIRLPKQNIPSSGAASGSRSATSSNSTAGKRIFSRLLTVRSCTMRIFRSLSVVSAFMIGGWISGTSAI</sequence>
<feature type="region of interest" description="Disordered" evidence="1">
    <location>
        <begin position="172"/>
        <end position="192"/>
    </location>
</feature>
<proteinExistence type="predicted"/>
<organism evidence="2">
    <name type="scientific">Klebsiella pneumoniae</name>
    <dbReference type="NCBI Taxonomy" id="573"/>
    <lineage>
        <taxon>Bacteria</taxon>
        <taxon>Pseudomonadati</taxon>
        <taxon>Pseudomonadota</taxon>
        <taxon>Gammaproteobacteria</taxon>
        <taxon>Enterobacterales</taxon>
        <taxon>Enterobacteriaceae</taxon>
        <taxon>Klebsiella/Raoultella group</taxon>
        <taxon>Klebsiella</taxon>
        <taxon>Klebsiella pneumoniae complex</taxon>
    </lineage>
</organism>
<dbReference type="AlphaFoldDB" id="A0A515HKK3"/>
<protein>
    <submittedName>
        <fullName evidence="2">Uncharacterized protein</fullName>
    </submittedName>
</protein>
<accession>A0A515HKK3</accession>
<feature type="compositionally biased region" description="Low complexity" evidence="1">
    <location>
        <begin position="177"/>
        <end position="192"/>
    </location>
</feature>
<evidence type="ECO:0000256" key="1">
    <source>
        <dbReference type="SAM" id="MobiDB-lite"/>
    </source>
</evidence>
<name>A0A515HKK3_KLEPN</name>
<dbReference type="EMBL" id="MH523447">
    <property type="protein sequence ID" value="QDL90088.1"/>
    <property type="molecule type" value="Genomic_DNA"/>
</dbReference>
<evidence type="ECO:0000313" key="2">
    <source>
        <dbReference type="EMBL" id="QDL90088.1"/>
    </source>
</evidence>